<dbReference type="GO" id="GO:0005576">
    <property type="term" value="C:extracellular region"/>
    <property type="evidence" value="ECO:0007669"/>
    <property type="project" value="UniProtKB-SubCell"/>
</dbReference>
<dbReference type="EMBL" id="JBDFQZ010000013">
    <property type="protein sequence ID" value="KAK9670572.1"/>
    <property type="molecule type" value="Genomic_DNA"/>
</dbReference>
<keyword evidence="3" id="KW-0732">Signal</keyword>
<reference evidence="5" key="1">
    <citation type="submission" date="2024-03" db="EMBL/GenBank/DDBJ databases">
        <title>WGS assembly of Saponaria officinalis var. Norfolk2.</title>
        <authorList>
            <person name="Jenkins J."/>
            <person name="Shu S."/>
            <person name="Grimwood J."/>
            <person name="Barry K."/>
            <person name="Goodstein D."/>
            <person name="Schmutz J."/>
            <person name="Leebens-Mack J."/>
            <person name="Osbourn A."/>
        </authorList>
    </citation>
    <scope>NUCLEOTIDE SEQUENCE [LARGE SCALE GENOMIC DNA]</scope>
    <source>
        <strain evidence="5">JIC</strain>
    </source>
</reference>
<evidence type="ECO:0000256" key="1">
    <source>
        <dbReference type="ARBA" id="ARBA00004239"/>
    </source>
</evidence>
<dbReference type="PANTHER" id="PTHR33599:SF15">
    <property type="entry name" value="PROTEIN IDA-LIKE 2"/>
    <property type="match status" value="1"/>
</dbReference>
<feature type="transmembrane region" description="Helical" evidence="4">
    <location>
        <begin position="26"/>
        <end position="45"/>
    </location>
</feature>
<dbReference type="GO" id="GO:0010227">
    <property type="term" value="P:floral organ abscission"/>
    <property type="evidence" value="ECO:0007669"/>
    <property type="project" value="InterPro"/>
</dbReference>
<dbReference type="Proteomes" id="UP001443914">
    <property type="component" value="Unassembled WGS sequence"/>
</dbReference>
<accession>A0AAW1H5Q7</accession>
<name>A0AAW1H5Q7_SAPOF</name>
<dbReference type="PANTHER" id="PTHR33599">
    <property type="entry name" value="PROTEIN IDA-LIKE 5"/>
    <property type="match status" value="1"/>
</dbReference>
<dbReference type="InterPro" id="IPR039639">
    <property type="entry name" value="IDA-like"/>
</dbReference>
<organism evidence="5 6">
    <name type="scientific">Saponaria officinalis</name>
    <name type="common">Common soapwort</name>
    <name type="synonym">Lychnis saponaria</name>
    <dbReference type="NCBI Taxonomy" id="3572"/>
    <lineage>
        <taxon>Eukaryota</taxon>
        <taxon>Viridiplantae</taxon>
        <taxon>Streptophyta</taxon>
        <taxon>Embryophyta</taxon>
        <taxon>Tracheophyta</taxon>
        <taxon>Spermatophyta</taxon>
        <taxon>Magnoliopsida</taxon>
        <taxon>eudicotyledons</taxon>
        <taxon>Gunneridae</taxon>
        <taxon>Pentapetalae</taxon>
        <taxon>Caryophyllales</taxon>
        <taxon>Caryophyllaceae</taxon>
        <taxon>Caryophylleae</taxon>
        <taxon>Saponaria</taxon>
    </lineage>
</organism>
<gene>
    <name evidence="5" type="ORF">RND81_13G210300</name>
</gene>
<proteinExistence type="predicted"/>
<evidence type="ECO:0000313" key="6">
    <source>
        <dbReference type="Proteomes" id="UP001443914"/>
    </source>
</evidence>
<evidence type="ECO:0000256" key="3">
    <source>
        <dbReference type="ARBA" id="ARBA00022729"/>
    </source>
</evidence>
<evidence type="ECO:0000256" key="2">
    <source>
        <dbReference type="ARBA" id="ARBA00022525"/>
    </source>
</evidence>
<sequence length="102" mass="11926">MVKFSNIITTNTTTTTKRSRKSTPKLLRIMIILWVYFVVLSTFKFEQCEGLRHTNVFRTFNARPVYSNTGHFMGFFPKRIPVPFSAPSRKHNDLGLQSWRSP</sequence>
<comment type="caution">
    <text evidence="5">The sequence shown here is derived from an EMBL/GenBank/DDBJ whole genome shotgun (WGS) entry which is preliminary data.</text>
</comment>
<comment type="subcellular location">
    <subcellularLocation>
        <location evidence="1">Secreted</location>
        <location evidence="1">Extracellular space</location>
    </subcellularLocation>
</comment>
<evidence type="ECO:0000256" key="4">
    <source>
        <dbReference type="SAM" id="Phobius"/>
    </source>
</evidence>
<evidence type="ECO:0000313" key="5">
    <source>
        <dbReference type="EMBL" id="KAK9670572.1"/>
    </source>
</evidence>
<keyword evidence="2" id="KW-0964">Secreted</keyword>
<dbReference type="AlphaFoldDB" id="A0AAW1H5Q7"/>
<keyword evidence="4" id="KW-1133">Transmembrane helix</keyword>
<keyword evidence="4" id="KW-0812">Transmembrane</keyword>
<keyword evidence="4" id="KW-0472">Membrane</keyword>
<keyword evidence="6" id="KW-1185">Reference proteome</keyword>
<protein>
    <submittedName>
        <fullName evidence="5">Uncharacterized protein</fullName>
    </submittedName>
</protein>